<evidence type="ECO:0000313" key="1">
    <source>
        <dbReference type="EMBL" id="VDM29186.1"/>
    </source>
</evidence>
<proteinExistence type="predicted"/>
<dbReference type="AlphaFoldDB" id="A0A183U4P9"/>
<reference evidence="1 2" key="2">
    <citation type="submission" date="2018-11" db="EMBL/GenBank/DDBJ databases">
        <authorList>
            <consortium name="Pathogen Informatics"/>
        </authorList>
    </citation>
    <scope>NUCLEOTIDE SEQUENCE [LARGE SCALE GENOMIC DNA]</scope>
</reference>
<evidence type="ECO:0000313" key="3">
    <source>
        <dbReference type="WBParaSite" id="TCNE_0000346901-mRNA-1"/>
    </source>
</evidence>
<dbReference type="EMBL" id="UYWY01004475">
    <property type="protein sequence ID" value="VDM29186.1"/>
    <property type="molecule type" value="Genomic_DNA"/>
</dbReference>
<protein>
    <submittedName>
        <fullName evidence="3">Secreted protein</fullName>
    </submittedName>
</protein>
<organism evidence="2 3">
    <name type="scientific">Toxocara canis</name>
    <name type="common">Canine roundworm</name>
    <dbReference type="NCBI Taxonomy" id="6265"/>
    <lineage>
        <taxon>Eukaryota</taxon>
        <taxon>Metazoa</taxon>
        <taxon>Ecdysozoa</taxon>
        <taxon>Nematoda</taxon>
        <taxon>Chromadorea</taxon>
        <taxon>Rhabditida</taxon>
        <taxon>Spirurina</taxon>
        <taxon>Ascaridomorpha</taxon>
        <taxon>Ascaridoidea</taxon>
        <taxon>Toxocaridae</taxon>
        <taxon>Toxocara</taxon>
    </lineage>
</organism>
<dbReference type="WBParaSite" id="TCNE_0000346901-mRNA-1">
    <property type="protein sequence ID" value="TCNE_0000346901-mRNA-1"/>
    <property type="gene ID" value="TCNE_0000346901"/>
</dbReference>
<gene>
    <name evidence="1" type="ORF">TCNE_LOCUS3469</name>
</gene>
<sequence>MRTPRSSINTSMKRWAFQRTECTSVLWTSTPLRWRSTDRLSLNEGRDAVNHPSSSFTHPASHFRCWPFGFFTHPASHFRCWFRNYPLKFTSVKMLLLCFK</sequence>
<name>A0A183U4P9_TOXCA</name>
<reference evidence="3" key="1">
    <citation type="submission" date="2016-06" db="UniProtKB">
        <authorList>
            <consortium name="WormBaseParasite"/>
        </authorList>
    </citation>
    <scope>IDENTIFICATION</scope>
</reference>
<accession>A0A183U4P9</accession>
<dbReference type="Proteomes" id="UP000050794">
    <property type="component" value="Unassembled WGS sequence"/>
</dbReference>
<evidence type="ECO:0000313" key="2">
    <source>
        <dbReference type="Proteomes" id="UP000050794"/>
    </source>
</evidence>
<keyword evidence="2" id="KW-1185">Reference proteome</keyword>